<dbReference type="KEGG" id="bsed:DN745_11570"/>
<dbReference type="AlphaFoldDB" id="A0A2Z4FLV1"/>
<protein>
    <submittedName>
        <fullName evidence="1">Uncharacterized protein</fullName>
    </submittedName>
</protein>
<dbReference type="EMBL" id="CP030032">
    <property type="protein sequence ID" value="AWV89943.1"/>
    <property type="molecule type" value="Genomic_DNA"/>
</dbReference>
<proteinExistence type="predicted"/>
<dbReference type="OrthoDB" id="5508818at2"/>
<dbReference type="RefSeq" id="WP_111335020.1">
    <property type="nucleotide sequence ID" value="NZ_CP030032.1"/>
</dbReference>
<sequence>MLSKLLRDALSTGASRQKTPPPELLREVWPTLLGEPLCHRTQPKYLRDKTLVIAVASDAWLKEIKRHKRSVHARIHRLLPWRVNRLEFVVENLPAAPRSGAKAPDDAPALPNLDTLDANTQDNLARLDDKTRDLMLRIRAHMDAEKPE</sequence>
<evidence type="ECO:0000313" key="1">
    <source>
        <dbReference type="EMBL" id="AWV89943.1"/>
    </source>
</evidence>
<evidence type="ECO:0000313" key="2">
    <source>
        <dbReference type="Proteomes" id="UP000249799"/>
    </source>
</evidence>
<gene>
    <name evidence="1" type="ORF">DN745_11570</name>
</gene>
<keyword evidence="2" id="KW-1185">Reference proteome</keyword>
<dbReference type="Pfam" id="PF05258">
    <property type="entry name" value="DciA"/>
    <property type="match status" value="1"/>
</dbReference>
<dbReference type="Proteomes" id="UP000249799">
    <property type="component" value="Chromosome"/>
</dbReference>
<dbReference type="InterPro" id="IPR007922">
    <property type="entry name" value="DciA-like"/>
</dbReference>
<reference evidence="1 2" key="1">
    <citation type="submission" date="2018-06" db="EMBL/GenBank/DDBJ databases">
        <title>Lujinxingia sediminis gen. nov. sp. nov., a new facultative anaerobic member of the class Deltaproteobacteria, and proposal of Lujinxingaceae fam. nov.</title>
        <authorList>
            <person name="Guo L.-Y."/>
            <person name="Li C.-M."/>
            <person name="Wang S."/>
            <person name="Du Z.-J."/>
        </authorList>
    </citation>
    <scope>NUCLEOTIDE SEQUENCE [LARGE SCALE GENOMIC DNA]</scope>
    <source>
        <strain evidence="1 2">FA350</strain>
    </source>
</reference>
<name>A0A2Z4FLV1_9DELT</name>
<accession>A0A2Z4FLV1</accession>
<organism evidence="1 2">
    <name type="scientific">Bradymonas sediminis</name>
    <dbReference type="NCBI Taxonomy" id="1548548"/>
    <lineage>
        <taxon>Bacteria</taxon>
        <taxon>Deltaproteobacteria</taxon>
        <taxon>Bradymonadales</taxon>
        <taxon>Bradymonadaceae</taxon>
        <taxon>Bradymonas</taxon>
    </lineage>
</organism>